<proteinExistence type="predicted"/>
<dbReference type="SMART" id="SM00052">
    <property type="entry name" value="EAL"/>
    <property type="match status" value="1"/>
</dbReference>
<evidence type="ECO:0000259" key="2">
    <source>
        <dbReference type="PROSITE" id="PS50883"/>
    </source>
</evidence>
<feature type="domain" description="EAL" evidence="2">
    <location>
        <begin position="473"/>
        <end position="715"/>
    </location>
</feature>
<dbReference type="Pfam" id="PF00563">
    <property type="entry name" value="EAL"/>
    <property type="match status" value="1"/>
</dbReference>
<dbReference type="InterPro" id="IPR052155">
    <property type="entry name" value="Biofilm_reg_signaling"/>
</dbReference>
<dbReference type="PANTHER" id="PTHR44757">
    <property type="entry name" value="DIGUANYLATE CYCLASE DGCP"/>
    <property type="match status" value="1"/>
</dbReference>
<gene>
    <name evidence="4" type="ORF">EV189_2968</name>
</gene>
<dbReference type="InterPro" id="IPR043128">
    <property type="entry name" value="Rev_trsase/Diguanyl_cyclase"/>
</dbReference>
<dbReference type="InterPro" id="IPR035919">
    <property type="entry name" value="EAL_sf"/>
</dbReference>
<dbReference type="Gene3D" id="3.20.20.450">
    <property type="entry name" value="EAL domain"/>
    <property type="match status" value="1"/>
</dbReference>
<dbReference type="SMART" id="SM00065">
    <property type="entry name" value="GAF"/>
    <property type="match status" value="1"/>
</dbReference>
<dbReference type="PANTHER" id="PTHR44757:SF4">
    <property type="entry name" value="DIGUANYLATE CYCLASE DGCE-RELATED"/>
    <property type="match status" value="1"/>
</dbReference>
<evidence type="ECO:0000259" key="1">
    <source>
        <dbReference type="PROSITE" id="PS50113"/>
    </source>
</evidence>
<dbReference type="Proteomes" id="UP000293638">
    <property type="component" value="Unassembled WGS sequence"/>
</dbReference>
<dbReference type="InterPro" id="IPR000160">
    <property type="entry name" value="GGDEF_dom"/>
</dbReference>
<dbReference type="Gene3D" id="3.30.450.40">
    <property type="match status" value="1"/>
</dbReference>
<keyword evidence="5" id="KW-1185">Reference proteome</keyword>
<dbReference type="CDD" id="cd01948">
    <property type="entry name" value="EAL"/>
    <property type="match status" value="1"/>
</dbReference>
<dbReference type="PROSITE" id="PS50887">
    <property type="entry name" value="GGDEF"/>
    <property type="match status" value="1"/>
</dbReference>
<dbReference type="FunFam" id="3.30.70.270:FF:000001">
    <property type="entry name" value="Diguanylate cyclase domain protein"/>
    <property type="match status" value="1"/>
</dbReference>
<dbReference type="RefSeq" id="WP_165400317.1">
    <property type="nucleotide sequence ID" value="NZ_SGXD01000003.1"/>
</dbReference>
<comment type="caution">
    <text evidence="4">The sequence shown here is derived from an EMBL/GenBank/DDBJ whole genome shotgun (WGS) entry which is preliminary data.</text>
</comment>
<dbReference type="SUPFAM" id="SSF55781">
    <property type="entry name" value="GAF domain-like"/>
    <property type="match status" value="1"/>
</dbReference>
<organism evidence="4 5">
    <name type="scientific">Motilibacter rhizosphaerae</name>
    <dbReference type="NCBI Taxonomy" id="598652"/>
    <lineage>
        <taxon>Bacteria</taxon>
        <taxon>Bacillati</taxon>
        <taxon>Actinomycetota</taxon>
        <taxon>Actinomycetes</taxon>
        <taxon>Motilibacterales</taxon>
        <taxon>Motilibacteraceae</taxon>
        <taxon>Motilibacter</taxon>
    </lineage>
</organism>
<dbReference type="SUPFAM" id="SSF55785">
    <property type="entry name" value="PYP-like sensor domain (PAS domain)"/>
    <property type="match status" value="1"/>
</dbReference>
<feature type="domain" description="GGDEF" evidence="3">
    <location>
        <begin position="329"/>
        <end position="461"/>
    </location>
</feature>
<protein>
    <submittedName>
        <fullName evidence="4">Diguanylate cyclase (GGDEF)-like protein</fullName>
    </submittedName>
</protein>
<dbReference type="PROSITE" id="PS50883">
    <property type="entry name" value="EAL"/>
    <property type="match status" value="1"/>
</dbReference>
<dbReference type="SUPFAM" id="SSF141868">
    <property type="entry name" value="EAL domain-like"/>
    <property type="match status" value="1"/>
</dbReference>
<dbReference type="SMART" id="SM00267">
    <property type="entry name" value="GGDEF"/>
    <property type="match status" value="1"/>
</dbReference>
<name>A0A4V2F4G6_9ACTN</name>
<dbReference type="InterPro" id="IPR000700">
    <property type="entry name" value="PAS-assoc_C"/>
</dbReference>
<dbReference type="Pfam" id="PF08448">
    <property type="entry name" value="PAS_4"/>
    <property type="match status" value="1"/>
</dbReference>
<evidence type="ECO:0000313" key="4">
    <source>
        <dbReference type="EMBL" id="RZS87537.1"/>
    </source>
</evidence>
<dbReference type="EMBL" id="SGXD01000003">
    <property type="protein sequence ID" value="RZS87537.1"/>
    <property type="molecule type" value="Genomic_DNA"/>
</dbReference>
<dbReference type="Pfam" id="PF01590">
    <property type="entry name" value="GAF"/>
    <property type="match status" value="1"/>
</dbReference>
<sequence length="715" mass="78013">MQQLAEDARLAVLDSYAVLDTPPEAAYDQVTRALAERFGTKTALVTLVDRERQWFKSRWGFEERETPREVSFCARTMHEPDLLVVPDATADPRFRDNPYVTGPDHVRFYAGAPLVDASGAALGAVCVVHDEPRELLPEEAEALRAAAEEVRTQLQLRRSLRELTERVTGRADVPAPDLLLELLDRSPSGLAVLSPELKVLWCNEPLGRLVGSRGAAGDALDDVVPPAVAEQVAPLVRHAMAGAETTDVEVALRSEARERVLRLTAFGLRDWRGEPYAVGLGVRDVTEQRHAEHRLRHLAEHDQLTGLVTRARFEEEVELELQRAARYGGTHGLLVLDLDNFKHVNDSWGHKAGDALLAGVAAALQERLRETDVVARLGGDEFAVLLREVDLTAATALAESLVSAVAAVRVPGARTGRASTSIGGCVFGEGWADAAAVVVAADSAMYDAKEAGRNRAVVREPLPADEARRRGGRTTWTERVRSALDTDGFALWAQPMRPLRHDGRDHYELLLRMVEDGGVVAPDAFLPSAERYDLIQAVDRWVVGSGIAVAAQHPDSSFHLNVSAKSLREPGLLRLVDRTIEEHGADPARIVFEVTETVAIANLEESQRFARDLRALGCRFALDDFGRGAASYYYLKHLPLDVVKIDGDFVRDLPSSRLDQLVVSSVVDVAAELGCETVAEFVEDEATLQLVQQLGVDLAQGYHVGMPAPSALLAG</sequence>
<dbReference type="CDD" id="cd01949">
    <property type="entry name" value="GGDEF"/>
    <property type="match status" value="1"/>
</dbReference>
<dbReference type="InterPro" id="IPR035965">
    <property type="entry name" value="PAS-like_dom_sf"/>
</dbReference>
<dbReference type="NCBIfam" id="TIGR00254">
    <property type="entry name" value="GGDEF"/>
    <property type="match status" value="1"/>
</dbReference>
<dbReference type="InterPro" id="IPR013656">
    <property type="entry name" value="PAS_4"/>
</dbReference>
<dbReference type="Gene3D" id="3.30.450.20">
    <property type="entry name" value="PAS domain"/>
    <property type="match status" value="1"/>
</dbReference>
<dbReference type="Pfam" id="PF00990">
    <property type="entry name" value="GGDEF"/>
    <property type="match status" value="1"/>
</dbReference>
<evidence type="ECO:0000313" key="5">
    <source>
        <dbReference type="Proteomes" id="UP000293638"/>
    </source>
</evidence>
<dbReference type="SUPFAM" id="SSF55073">
    <property type="entry name" value="Nucleotide cyclase"/>
    <property type="match status" value="1"/>
</dbReference>
<feature type="domain" description="PAC" evidence="1">
    <location>
        <begin position="244"/>
        <end position="297"/>
    </location>
</feature>
<reference evidence="4 5" key="1">
    <citation type="submission" date="2019-02" db="EMBL/GenBank/DDBJ databases">
        <title>Genomic Encyclopedia of Type Strains, Phase IV (KMG-IV): sequencing the most valuable type-strain genomes for metagenomic binning, comparative biology and taxonomic classification.</title>
        <authorList>
            <person name="Goeker M."/>
        </authorList>
    </citation>
    <scope>NUCLEOTIDE SEQUENCE [LARGE SCALE GENOMIC DNA]</scope>
    <source>
        <strain evidence="4 5">DSM 45622</strain>
    </source>
</reference>
<dbReference type="AlphaFoldDB" id="A0A4V2F4G6"/>
<evidence type="ECO:0000259" key="3">
    <source>
        <dbReference type="PROSITE" id="PS50887"/>
    </source>
</evidence>
<dbReference type="InterPro" id="IPR029016">
    <property type="entry name" value="GAF-like_dom_sf"/>
</dbReference>
<dbReference type="InterPro" id="IPR003018">
    <property type="entry name" value="GAF"/>
</dbReference>
<dbReference type="Gene3D" id="3.30.70.270">
    <property type="match status" value="1"/>
</dbReference>
<dbReference type="InterPro" id="IPR029787">
    <property type="entry name" value="Nucleotide_cyclase"/>
</dbReference>
<dbReference type="InterPro" id="IPR001633">
    <property type="entry name" value="EAL_dom"/>
</dbReference>
<accession>A0A4V2F4G6</accession>
<dbReference type="PROSITE" id="PS50113">
    <property type="entry name" value="PAC"/>
    <property type="match status" value="1"/>
</dbReference>